<dbReference type="PROSITE" id="PS00678">
    <property type="entry name" value="WD_REPEATS_1"/>
    <property type="match status" value="1"/>
</dbReference>
<dbReference type="InterPro" id="IPR036322">
    <property type="entry name" value="WD40_repeat_dom_sf"/>
</dbReference>
<dbReference type="SMART" id="SM00320">
    <property type="entry name" value="WD40"/>
    <property type="match status" value="5"/>
</dbReference>
<dbReference type="PROSITE" id="PS50294">
    <property type="entry name" value="WD_REPEATS_REGION"/>
    <property type="match status" value="3"/>
</dbReference>
<keyword evidence="1 3" id="KW-0853">WD repeat</keyword>
<dbReference type="InterPro" id="IPR015943">
    <property type="entry name" value="WD40/YVTN_repeat-like_dom_sf"/>
</dbReference>
<dbReference type="PANTHER" id="PTHR19848:SF8">
    <property type="entry name" value="F-BOX AND WD REPEAT DOMAIN CONTAINING 7"/>
    <property type="match status" value="1"/>
</dbReference>
<dbReference type="PANTHER" id="PTHR19848">
    <property type="entry name" value="WD40 REPEAT PROTEIN"/>
    <property type="match status" value="1"/>
</dbReference>
<evidence type="ECO:0000313" key="6">
    <source>
        <dbReference type="EMBL" id="KAG8463948.1"/>
    </source>
</evidence>
<keyword evidence="4" id="KW-0175">Coiled coil</keyword>
<feature type="compositionally biased region" description="Basic and acidic residues" evidence="5">
    <location>
        <begin position="443"/>
        <end position="455"/>
    </location>
</feature>
<feature type="coiled-coil region" evidence="4">
    <location>
        <begin position="5"/>
        <end position="39"/>
    </location>
</feature>
<gene>
    <name evidence="6" type="ORF">KFE25_000116</name>
</gene>
<proteinExistence type="predicted"/>
<evidence type="ECO:0000256" key="5">
    <source>
        <dbReference type="SAM" id="MobiDB-lite"/>
    </source>
</evidence>
<dbReference type="SUPFAM" id="SSF50978">
    <property type="entry name" value="WD40 repeat-like"/>
    <property type="match status" value="1"/>
</dbReference>
<sequence length="555" mass="59225">MMQGWSMLEQDNKKLKLRVDQVERENRDLKRSLYELSARHSVLVAQIRRSDGLVDAGALLAGVEDIAADEDIEQAESAWESGKLAGAAPPSSVLQARGGAGGGAGGRDSTDSSSAFQYKYELREHTGPVYSVQFAPSGLLIASGSFDKTVRIWDINRRPGEERVHTLDEHSQVVADVSWSADSESLLSGSFDQTVRAWAARRGQLVSTWTIPKGAGSAGGGCVQRAAFQPDVGAHLLLVATTSTRLFGFDARVPQPAAPTFSTPAFVLENDAMVNTFAWLNDDGWHVLTGDKHGVLRTWDLRKLAEVERARTDNGEQGKPISHIALSAPVGAHERADGTYDDGRYISVNSFDNVLRVYAPQPQLRASDEWPPRASRLELVHALRGHLNRNWPIRSSWYVGRNYHRARPLARKADGGEREDGGGGGGGGGGGVGGGGVGGGGGKELDSADDWRARDGGSVAAVGGGAAGGGGGGDESWAKQSVHDSMLLATGSSDSHAYVFDVGGARGARLLQRLEGHRDRVNACSFHQHDPLLATASADWTIKIWGAKADRFRNG</sequence>
<evidence type="ECO:0000313" key="7">
    <source>
        <dbReference type="Proteomes" id="UP000751190"/>
    </source>
</evidence>
<feature type="repeat" description="WD" evidence="3">
    <location>
        <begin position="514"/>
        <end position="545"/>
    </location>
</feature>
<feature type="region of interest" description="Disordered" evidence="5">
    <location>
        <begin position="409"/>
        <end position="478"/>
    </location>
</feature>
<protein>
    <recommendedName>
        <fullName evidence="8">WD40 repeat-like protein</fullName>
    </recommendedName>
</protein>
<organism evidence="6 7">
    <name type="scientific">Diacronema lutheri</name>
    <name type="common">Unicellular marine alga</name>
    <name type="synonym">Monochrysis lutheri</name>
    <dbReference type="NCBI Taxonomy" id="2081491"/>
    <lineage>
        <taxon>Eukaryota</taxon>
        <taxon>Haptista</taxon>
        <taxon>Haptophyta</taxon>
        <taxon>Pavlovophyceae</taxon>
        <taxon>Pavlovales</taxon>
        <taxon>Pavlovaceae</taxon>
        <taxon>Diacronema</taxon>
    </lineage>
</organism>
<feature type="repeat" description="WD" evidence="3">
    <location>
        <begin position="122"/>
        <end position="156"/>
    </location>
</feature>
<feature type="repeat" description="WD" evidence="3">
    <location>
        <begin position="167"/>
        <end position="208"/>
    </location>
</feature>
<keyword evidence="7" id="KW-1185">Reference proteome</keyword>
<dbReference type="AlphaFoldDB" id="A0A8J5XH06"/>
<dbReference type="InterPro" id="IPR020472">
    <property type="entry name" value="WD40_PAC1"/>
</dbReference>
<dbReference type="Gene3D" id="2.130.10.10">
    <property type="entry name" value="YVTN repeat-like/Quinoprotein amine dehydrogenase"/>
    <property type="match status" value="2"/>
</dbReference>
<dbReference type="Pfam" id="PF00400">
    <property type="entry name" value="WD40"/>
    <property type="match status" value="3"/>
</dbReference>
<feature type="compositionally biased region" description="Basic and acidic residues" evidence="5">
    <location>
        <begin position="411"/>
        <end position="421"/>
    </location>
</feature>
<feature type="region of interest" description="Disordered" evidence="5">
    <location>
        <begin position="78"/>
        <end position="111"/>
    </location>
</feature>
<dbReference type="InterPro" id="IPR001680">
    <property type="entry name" value="WD40_rpt"/>
</dbReference>
<dbReference type="InterPro" id="IPR019775">
    <property type="entry name" value="WD40_repeat_CS"/>
</dbReference>
<feature type="compositionally biased region" description="Gly residues" evidence="5">
    <location>
        <begin position="422"/>
        <end position="442"/>
    </location>
</feature>
<evidence type="ECO:0000256" key="1">
    <source>
        <dbReference type="ARBA" id="ARBA00022574"/>
    </source>
</evidence>
<dbReference type="Proteomes" id="UP000751190">
    <property type="component" value="Unassembled WGS sequence"/>
</dbReference>
<evidence type="ECO:0000256" key="2">
    <source>
        <dbReference type="ARBA" id="ARBA00022737"/>
    </source>
</evidence>
<dbReference type="EMBL" id="JAGTXO010000014">
    <property type="protein sequence ID" value="KAG8463948.1"/>
    <property type="molecule type" value="Genomic_DNA"/>
</dbReference>
<feature type="compositionally biased region" description="Gly residues" evidence="5">
    <location>
        <begin position="462"/>
        <end position="474"/>
    </location>
</feature>
<evidence type="ECO:0000256" key="3">
    <source>
        <dbReference type="PROSITE-ProRule" id="PRU00221"/>
    </source>
</evidence>
<reference evidence="6" key="1">
    <citation type="submission" date="2021-05" db="EMBL/GenBank/DDBJ databases">
        <title>The genome of the haptophyte Pavlova lutheri (Diacronema luteri, Pavlovales) - a model for lipid biosynthesis in eukaryotic algae.</title>
        <authorList>
            <person name="Hulatt C.J."/>
            <person name="Posewitz M.C."/>
        </authorList>
    </citation>
    <scope>NUCLEOTIDE SEQUENCE</scope>
    <source>
        <strain evidence="6">NIVA-4/92</strain>
    </source>
</reference>
<evidence type="ECO:0000256" key="4">
    <source>
        <dbReference type="SAM" id="Coils"/>
    </source>
</evidence>
<dbReference type="PRINTS" id="PR00320">
    <property type="entry name" value="GPROTEINBRPT"/>
</dbReference>
<keyword evidence="2" id="KW-0677">Repeat</keyword>
<evidence type="ECO:0008006" key="8">
    <source>
        <dbReference type="Google" id="ProtNLM"/>
    </source>
</evidence>
<accession>A0A8J5XH06</accession>
<dbReference type="PROSITE" id="PS50082">
    <property type="entry name" value="WD_REPEATS_2"/>
    <property type="match status" value="3"/>
</dbReference>
<dbReference type="OMA" id="VQEHDYR"/>
<name>A0A8J5XH06_DIALT</name>
<dbReference type="OrthoDB" id="6262491at2759"/>
<comment type="caution">
    <text evidence="6">The sequence shown here is derived from an EMBL/GenBank/DDBJ whole genome shotgun (WGS) entry which is preliminary data.</text>
</comment>